<feature type="compositionally biased region" description="Basic and acidic residues" evidence="1">
    <location>
        <begin position="1"/>
        <end position="14"/>
    </location>
</feature>
<gene>
    <name evidence="4" type="ORF">FHR38_000665</name>
</gene>
<proteinExistence type="predicted"/>
<dbReference type="InterPro" id="IPR012341">
    <property type="entry name" value="6hp_glycosidase-like_sf"/>
</dbReference>
<feature type="region of interest" description="Disordered" evidence="1">
    <location>
        <begin position="1"/>
        <end position="23"/>
    </location>
</feature>
<feature type="domain" description="GH15-like" evidence="2">
    <location>
        <begin position="260"/>
        <end position="594"/>
    </location>
</feature>
<evidence type="ECO:0000259" key="2">
    <source>
        <dbReference type="Pfam" id="PF00723"/>
    </source>
</evidence>
<keyword evidence="5" id="KW-1185">Reference proteome</keyword>
<dbReference type="Pfam" id="PF19291">
    <property type="entry name" value="TREH_N"/>
    <property type="match status" value="1"/>
</dbReference>
<evidence type="ECO:0000313" key="5">
    <source>
        <dbReference type="Proteomes" id="UP000578819"/>
    </source>
</evidence>
<feature type="domain" description="Trehalase-like N-terminal" evidence="3">
    <location>
        <begin position="34"/>
        <end position="163"/>
    </location>
</feature>
<evidence type="ECO:0000313" key="4">
    <source>
        <dbReference type="EMBL" id="MBB4956932.1"/>
    </source>
</evidence>
<organism evidence="4 5">
    <name type="scientific">Micromonospora polyrhachis</name>
    <dbReference type="NCBI Taxonomy" id="1282883"/>
    <lineage>
        <taxon>Bacteria</taxon>
        <taxon>Bacillati</taxon>
        <taxon>Actinomycetota</taxon>
        <taxon>Actinomycetes</taxon>
        <taxon>Micromonosporales</taxon>
        <taxon>Micromonosporaceae</taxon>
        <taxon>Micromonospora</taxon>
    </lineage>
</organism>
<dbReference type="GO" id="GO:0015927">
    <property type="term" value="F:trehalase activity"/>
    <property type="evidence" value="ECO:0007669"/>
    <property type="project" value="TreeGrafter"/>
</dbReference>
<evidence type="ECO:0000259" key="3">
    <source>
        <dbReference type="Pfam" id="PF19291"/>
    </source>
</evidence>
<dbReference type="InterPro" id="IPR045582">
    <property type="entry name" value="Trehalase-like_N"/>
</dbReference>
<dbReference type="SUPFAM" id="SSF48208">
    <property type="entry name" value="Six-hairpin glycosidases"/>
    <property type="match status" value="1"/>
</dbReference>
<comment type="caution">
    <text evidence="4">The sequence shown here is derived from an EMBL/GenBank/DDBJ whole genome shotgun (WGS) entry which is preliminary data.</text>
</comment>
<accession>A0A7W7SLE2</accession>
<dbReference type="Gene3D" id="1.50.10.10">
    <property type="match status" value="1"/>
</dbReference>
<reference evidence="4 5" key="1">
    <citation type="submission" date="2020-08" db="EMBL/GenBank/DDBJ databases">
        <title>Sequencing the genomes of 1000 actinobacteria strains.</title>
        <authorList>
            <person name="Klenk H.-P."/>
        </authorList>
    </citation>
    <scope>NUCLEOTIDE SEQUENCE [LARGE SCALE GENOMIC DNA]</scope>
    <source>
        <strain evidence="4 5">DSM 45886</strain>
    </source>
</reference>
<dbReference type="InterPro" id="IPR011613">
    <property type="entry name" value="GH15-like"/>
</dbReference>
<dbReference type="Pfam" id="PF00723">
    <property type="entry name" value="Glyco_hydro_15"/>
    <property type="match status" value="1"/>
</dbReference>
<protein>
    <submittedName>
        <fullName evidence="4">GH15 family glucan-1,4-alpha-glucosidase</fullName>
    </submittedName>
</protein>
<dbReference type="Proteomes" id="UP000578819">
    <property type="component" value="Unassembled WGS sequence"/>
</dbReference>
<dbReference type="EMBL" id="JACHJW010000001">
    <property type="protein sequence ID" value="MBB4956932.1"/>
    <property type="molecule type" value="Genomic_DNA"/>
</dbReference>
<name>A0A7W7SLE2_9ACTN</name>
<dbReference type="GO" id="GO:0005993">
    <property type="term" value="P:trehalose catabolic process"/>
    <property type="evidence" value="ECO:0007669"/>
    <property type="project" value="TreeGrafter"/>
</dbReference>
<dbReference type="PANTHER" id="PTHR31616">
    <property type="entry name" value="TREHALASE"/>
    <property type="match status" value="1"/>
</dbReference>
<evidence type="ECO:0000256" key="1">
    <source>
        <dbReference type="SAM" id="MobiDB-lite"/>
    </source>
</evidence>
<dbReference type="PANTHER" id="PTHR31616:SF10">
    <property type="entry name" value="TREHALASE"/>
    <property type="match status" value="1"/>
</dbReference>
<sequence>MASGDHHPIGDRRPISTGGNGCVPRPPAPHVLREYALLADGYRGALVNPAGTIDWLCAPVWESPTVFGGLLGARGQYTVTPTARAVWGGYYQPGTLIWTSRWVTTDGIVESREALAYPGQERRLVLLRRIHALTGDAELAVRLAAAADFGHAGVRDLRRNDDAWLARSGNLYLRISSGAGLAPEPDGALTGLLTVPAGQRHDLVLEISVDPIEEPVPDPNTIWRSTENAWRARNLPLTGYVGRRDAEFAHAVLCGLTRSGGGMVAAATTSLPERARAGRNYDYRYAWIRDQCYAGLAAAAAGADDLLDAAVNFVHARLLADGPTMAPAYTASGGPVPDQSALPHLVGYPGAEVRVGNWVGRQFQLDIFGESLLLLAAAHQRQRLDVAAWHAVEVAVAAVEQRWREPDAGIWELAAQQWTHSKLTCVAGLRAAAAAAPARQAARWAGLADAILAEVGRSGVHPSGRWQRSYSDPRVDAALLLPTVRGALPPDDPRSRATRRAVLAELTDDGYLYRFRPDERPLGDAEGAFLLCGFIASLAAHQAGDETDAHRWFERNRAACGPPSLYTEEYDVLQRQLRGNLPQAFVHAALLETAATLHGPDH</sequence>
<dbReference type="AlphaFoldDB" id="A0A7W7SLE2"/>
<dbReference type="InterPro" id="IPR008928">
    <property type="entry name" value="6-hairpin_glycosidase_sf"/>
</dbReference>